<name>A0A137NY44_CONC2</name>
<dbReference type="SUPFAM" id="SSF52047">
    <property type="entry name" value="RNI-like"/>
    <property type="match status" value="1"/>
</dbReference>
<evidence type="ECO:0000313" key="2">
    <source>
        <dbReference type="Proteomes" id="UP000070444"/>
    </source>
</evidence>
<dbReference type="InterPro" id="IPR032675">
    <property type="entry name" value="LRR_dom_sf"/>
</dbReference>
<evidence type="ECO:0000313" key="1">
    <source>
        <dbReference type="EMBL" id="KXN67715.1"/>
    </source>
</evidence>
<dbReference type="EMBL" id="KQ964617">
    <property type="protein sequence ID" value="KXN67715.1"/>
    <property type="molecule type" value="Genomic_DNA"/>
</dbReference>
<dbReference type="Gene3D" id="3.80.10.10">
    <property type="entry name" value="Ribonuclease Inhibitor"/>
    <property type="match status" value="1"/>
</dbReference>
<organism evidence="1 2">
    <name type="scientific">Conidiobolus coronatus (strain ATCC 28846 / CBS 209.66 / NRRL 28638)</name>
    <name type="common">Delacroixia coronata</name>
    <dbReference type="NCBI Taxonomy" id="796925"/>
    <lineage>
        <taxon>Eukaryota</taxon>
        <taxon>Fungi</taxon>
        <taxon>Fungi incertae sedis</taxon>
        <taxon>Zoopagomycota</taxon>
        <taxon>Entomophthoromycotina</taxon>
        <taxon>Entomophthoromycetes</taxon>
        <taxon>Entomophthorales</taxon>
        <taxon>Ancylistaceae</taxon>
        <taxon>Conidiobolus</taxon>
    </lineage>
</organism>
<proteinExistence type="predicted"/>
<sequence length="398" mass="46508">MNSNSIDDDININRNASIDWELILIDSPIFQYISKYELLDLSFISKRIRLKVSPYLFSKLRIKPKVLYTQPNFFQHRNNFDLDRLTYWERFILLGTYFFDKNLAFRETQIDPFINQSATTLSKIGQYCNVLIFDQLKKASYFLIPITVEFLNLTELFIFKCELPLYKFNIILSKLVKLEILHLDTIYFIKSIEDSELKNDINFPQNLEVLSYEYIYLVVTDLPQFHTIEFAYNLMGTYESIVLELPLKSFPKLKVLNYGKAEESLSLIKFLDINPQLKALCLNVAILRPAILSILTSMPNLEGLKIETNGTSFEEFEIHSLSNLQKLQVLNLNIITGSDFRLITQFIKFTPNLTRLTIETSANAQFESFDKMVESLKYFNNSTATKSKLNFITKTYLK</sequence>
<dbReference type="AlphaFoldDB" id="A0A137NY44"/>
<keyword evidence="2" id="KW-1185">Reference proteome</keyword>
<dbReference type="Proteomes" id="UP000070444">
    <property type="component" value="Unassembled WGS sequence"/>
</dbReference>
<reference evidence="1 2" key="1">
    <citation type="journal article" date="2015" name="Genome Biol. Evol.">
        <title>Phylogenomic analyses indicate that early fungi evolved digesting cell walls of algal ancestors of land plants.</title>
        <authorList>
            <person name="Chang Y."/>
            <person name="Wang S."/>
            <person name="Sekimoto S."/>
            <person name="Aerts A.L."/>
            <person name="Choi C."/>
            <person name="Clum A."/>
            <person name="LaButti K.M."/>
            <person name="Lindquist E.A."/>
            <person name="Yee Ngan C."/>
            <person name="Ohm R.A."/>
            <person name="Salamov A.A."/>
            <person name="Grigoriev I.V."/>
            <person name="Spatafora J.W."/>
            <person name="Berbee M.L."/>
        </authorList>
    </citation>
    <scope>NUCLEOTIDE SEQUENCE [LARGE SCALE GENOMIC DNA]</scope>
    <source>
        <strain evidence="1 2">NRRL 28638</strain>
    </source>
</reference>
<gene>
    <name evidence="1" type="ORF">CONCODRAFT_10166</name>
</gene>
<accession>A0A137NY44</accession>
<protein>
    <recommendedName>
        <fullName evidence="3">F-box domain-containing protein</fullName>
    </recommendedName>
</protein>
<evidence type="ECO:0008006" key="3">
    <source>
        <dbReference type="Google" id="ProtNLM"/>
    </source>
</evidence>